<dbReference type="EMBL" id="PKRZ01000001">
    <property type="protein sequence ID" value="PLW60666.1"/>
    <property type="molecule type" value="Genomic_DNA"/>
</dbReference>
<accession>A0A0V8APN9</accession>
<protein>
    <submittedName>
        <fullName evidence="1">Uncharacterized protein</fullName>
    </submittedName>
</protein>
<organism evidence="1 2">
    <name type="scientific">Lactococcus lactis subsp. lactis</name>
    <name type="common">Streptococcus lactis</name>
    <dbReference type="NCBI Taxonomy" id="1360"/>
    <lineage>
        <taxon>Bacteria</taxon>
        <taxon>Bacillati</taxon>
        <taxon>Bacillota</taxon>
        <taxon>Bacilli</taxon>
        <taxon>Lactobacillales</taxon>
        <taxon>Streptococcaceae</taxon>
        <taxon>Lactococcus</taxon>
    </lineage>
</organism>
<reference evidence="2" key="1">
    <citation type="submission" date="2016-08" db="EMBL/GenBank/DDBJ databases">
        <title>Comparative genomics of Lactococcus lactis strain WFLU12 isolated from the gastrointestinal tract of wild olive flounder (Paralichythys olivaceus).</title>
        <authorList>
            <person name="Nguyen T.L."/>
            <person name="Kim D.-H."/>
        </authorList>
    </citation>
    <scope>NUCLEOTIDE SEQUENCE [LARGE SCALE GENOMIC DNA]</scope>
    <source>
        <strain evidence="2">WFLU12</strain>
    </source>
</reference>
<name>A0A0V8APN9_LACLL</name>
<sequence length="103" mass="11214">MPTLKTGLKQLTTDLNEIEAVINAGNAYQEAVSKLKGQGKALRTLENDTSISDDTVEVIANRTNDLIRNLLKGSTAYNFTKKSFNELKGKLEEAEAQARSGAK</sequence>
<evidence type="ECO:0000313" key="2">
    <source>
        <dbReference type="Proteomes" id="UP000234865"/>
    </source>
</evidence>
<gene>
    <name evidence="1" type="ORF">CYU10_001704</name>
</gene>
<comment type="caution">
    <text evidence="1">The sequence shown here is derived from an EMBL/GenBank/DDBJ whole genome shotgun (WGS) entry which is preliminary data.</text>
</comment>
<dbReference type="Proteomes" id="UP000234865">
    <property type="component" value="Unassembled WGS sequence"/>
</dbReference>
<evidence type="ECO:0000313" key="1">
    <source>
        <dbReference type="EMBL" id="PLW60666.1"/>
    </source>
</evidence>
<proteinExistence type="predicted"/>
<dbReference type="RefSeq" id="WP_015426017.1">
    <property type="nucleotide sequence ID" value="NZ_CP191279.1"/>
</dbReference>
<dbReference type="AlphaFoldDB" id="A0A0V8APN9"/>